<evidence type="ECO:0000313" key="2">
    <source>
        <dbReference type="EMBL" id="KIO51705.1"/>
    </source>
</evidence>
<name>A0A0D0EK91_9FLAO</name>
<proteinExistence type="predicted"/>
<dbReference type="Pfam" id="PF00884">
    <property type="entry name" value="Sulfatase"/>
    <property type="match status" value="1"/>
</dbReference>
<protein>
    <submittedName>
        <fullName evidence="2">Arylsulfatase</fullName>
    </submittedName>
</protein>
<evidence type="ECO:0000313" key="3">
    <source>
        <dbReference type="Proteomes" id="UP000032061"/>
    </source>
</evidence>
<dbReference type="InterPro" id="IPR052701">
    <property type="entry name" value="GAG_Ulvan_Degrading_Sulfatases"/>
</dbReference>
<organism evidence="2 3">
    <name type="scientific">Flavobacterium hibernum</name>
    <dbReference type="NCBI Taxonomy" id="37752"/>
    <lineage>
        <taxon>Bacteria</taxon>
        <taxon>Pseudomonadati</taxon>
        <taxon>Bacteroidota</taxon>
        <taxon>Flavobacteriia</taxon>
        <taxon>Flavobacteriales</taxon>
        <taxon>Flavobacteriaceae</taxon>
        <taxon>Flavobacterium</taxon>
    </lineage>
</organism>
<dbReference type="PANTHER" id="PTHR43751:SF2">
    <property type="entry name" value="SULFATASE N-TERMINAL DOMAIN-CONTAINING PROTEIN"/>
    <property type="match status" value="1"/>
</dbReference>
<dbReference type="PANTHER" id="PTHR43751">
    <property type="entry name" value="SULFATASE"/>
    <property type="match status" value="1"/>
</dbReference>
<dbReference type="Gene3D" id="3.40.720.10">
    <property type="entry name" value="Alkaline Phosphatase, subunit A"/>
    <property type="match status" value="1"/>
</dbReference>
<dbReference type="InterPro" id="IPR000917">
    <property type="entry name" value="Sulfatase_N"/>
</dbReference>
<dbReference type="CDD" id="cd16142">
    <property type="entry name" value="ARS_like"/>
    <property type="match status" value="1"/>
</dbReference>
<dbReference type="Gene3D" id="3.30.1120.10">
    <property type="match status" value="1"/>
</dbReference>
<reference evidence="2 3" key="1">
    <citation type="submission" date="2015-01" db="EMBL/GenBank/DDBJ databases">
        <title>Genome of Flavobacterium hibernum DSM 12611.</title>
        <authorList>
            <person name="Stropko S.J."/>
            <person name="Pipes S.E."/>
            <person name="Newman J.D."/>
        </authorList>
    </citation>
    <scope>NUCLEOTIDE SEQUENCE [LARGE SCALE GENOMIC DNA]</scope>
    <source>
        <strain evidence="2 3">DSM 12611</strain>
    </source>
</reference>
<dbReference type="RefSeq" id="WP_041518832.1">
    <property type="nucleotide sequence ID" value="NZ_JPRK01000013.1"/>
</dbReference>
<comment type="caution">
    <text evidence="2">The sequence shown here is derived from an EMBL/GenBank/DDBJ whole genome shotgun (WGS) entry which is preliminary data.</text>
</comment>
<sequence length="523" mass="57956">MHLLKRSESNKIMMKFAVLILVLFAFSTNMIAQSKKSKPNILVIFGDDVGVTNVSAYSRGLMGFTTPNIDKIGNDGAVFVQYYAQQSCTAGRAAFITGQSPYRTGLTKVGLPGSPIGLQKEDPTIAEFLKPLGYTCGQFGKNHLGDQDKYLPTEHGFDEFFGNLYHLNAEEEPENPDYPKGEEFKKAFGPRGVLRATAGGKVEDTGPLTKKRMETIDEEFLAAAKDFITKSAKAGKPSFTWFNSTRMHVFTHLKPSSLGKTGLGTQADGMVEHDAMVGELLKLLDDLKIADNTIVIWTTDNGAMKNQWPDGGSSPFRSEKDTNWEGAYRAPAVVRWPGVIKPGSNLTGLFSAEDWLPTLVAAAGGDQNLVASVQNGAQEGNKNFKVHLDGYNQLPYLKGQSPTARHEFVYFDDDGNLVAYRDERFKYIFQAQYAKGMEIWRNPMVKLRGPLTVDLLADPFEYAVDGSIGYEKWLIDRAFLILPAVAKVSKYLETYRQFPPRQAPATFSIDDVIAKLPKPQIER</sequence>
<dbReference type="SUPFAM" id="SSF53649">
    <property type="entry name" value="Alkaline phosphatase-like"/>
    <property type="match status" value="1"/>
</dbReference>
<feature type="domain" description="Sulfatase N-terminal" evidence="1">
    <location>
        <begin position="39"/>
        <end position="364"/>
    </location>
</feature>
<dbReference type="EMBL" id="JPRK01000013">
    <property type="protein sequence ID" value="KIO51705.1"/>
    <property type="molecule type" value="Genomic_DNA"/>
</dbReference>
<dbReference type="InterPro" id="IPR017850">
    <property type="entry name" value="Alkaline_phosphatase_core_sf"/>
</dbReference>
<gene>
    <name evidence="2" type="ORF">IW18_15645</name>
</gene>
<dbReference type="Proteomes" id="UP000032061">
    <property type="component" value="Unassembled WGS sequence"/>
</dbReference>
<evidence type="ECO:0000259" key="1">
    <source>
        <dbReference type="Pfam" id="PF00884"/>
    </source>
</evidence>
<accession>A0A0D0EK91</accession>
<dbReference type="STRING" id="37752.IW18_15645"/>
<dbReference type="AlphaFoldDB" id="A0A0D0EK91"/>